<dbReference type="Proteomes" id="UP001163321">
    <property type="component" value="Chromosome 12"/>
</dbReference>
<sequence length="129" mass="14990">MSSGTRARYAAAASETLVVRIWRWEGHVFYGKIEWQRLCSLMDVDEKEGIVRFRTEMALSPYMVQLCNVVFDSDPFPVRGMQLIGFGTKAITDFRWTRHCMIVKAKLYATDAKYVKRGICLRTFLTECF</sequence>
<reference evidence="1 2" key="1">
    <citation type="journal article" date="2022" name="bioRxiv">
        <title>The genome of the oomycete Peronosclerospora sorghi, a cosmopolitan pathogen of maize and sorghum, is inflated with dispersed pseudogenes.</title>
        <authorList>
            <person name="Fletcher K."/>
            <person name="Martin F."/>
            <person name="Isakeit T."/>
            <person name="Cavanaugh K."/>
            <person name="Magill C."/>
            <person name="Michelmore R."/>
        </authorList>
    </citation>
    <scope>NUCLEOTIDE SEQUENCE [LARGE SCALE GENOMIC DNA]</scope>
    <source>
        <strain evidence="1">P6</strain>
    </source>
</reference>
<evidence type="ECO:0000313" key="1">
    <source>
        <dbReference type="EMBL" id="KAI9918332.1"/>
    </source>
</evidence>
<keyword evidence="2" id="KW-1185">Reference proteome</keyword>
<comment type="caution">
    <text evidence="1">The sequence shown here is derived from an EMBL/GenBank/DDBJ whole genome shotgun (WGS) entry which is preliminary data.</text>
</comment>
<protein>
    <submittedName>
        <fullName evidence="1">Uncharacterized protein</fullName>
    </submittedName>
</protein>
<proteinExistence type="predicted"/>
<accession>A0ACC0WIB6</accession>
<gene>
    <name evidence="1" type="ORF">PsorP6_012118</name>
</gene>
<name>A0ACC0WIB6_9STRA</name>
<evidence type="ECO:0000313" key="2">
    <source>
        <dbReference type="Proteomes" id="UP001163321"/>
    </source>
</evidence>
<dbReference type="EMBL" id="CM047591">
    <property type="protein sequence ID" value="KAI9918332.1"/>
    <property type="molecule type" value="Genomic_DNA"/>
</dbReference>
<organism evidence="1 2">
    <name type="scientific">Peronosclerospora sorghi</name>
    <dbReference type="NCBI Taxonomy" id="230839"/>
    <lineage>
        <taxon>Eukaryota</taxon>
        <taxon>Sar</taxon>
        <taxon>Stramenopiles</taxon>
        <taxon>Oomycota</taxon>
        <taxon>Peronosporomycetes</taxon>
        <taxon>Peronosporales</taxon>
        <taxon>Peronosporaceae</taxon>
        <taxon>Peronosclerospora</taxon>
    </lineage>
</organism>